<dbReference type="RefSeq" id="WP_308952191.1">
    <property type="nucleotide sequence ID" value="NZ_JARXHW010000061.1"/>
</dbReference>
<organism evidence="2 3">
    <name type="scientific">Thalassobacterium maritimum</name>
    <dbReference type="NCBI Taxonomy" id="3041265"/>
    <lineage>
        <taxon>Bacteria</taxon>
        <taxon>Pseudomonadati</taxon>
        <taxon>Verrucomicrobiota</taxon>
        <taxon>Opitutia</taxon>
        <taxon>Puniceicoccales</taxon>
        <taxon>Coraliomargaritaceae</taxon>
        <taxon>Thalassobacterium</taxon>
    </lineage>
</organism>
<dbReference type="InterPro" id="IPR003034">
    <property type="entry name" value="SAP_dom"/>
</dbReference>
<comment type="caution">
    <text evidence="2">The sequence shown here is derived from an EMBL/GenBank/DDBJ whole genome shotgun (WGS) entry which is preliminary data.</text>
</comment>
<dbReference type="Proteomes" id="UP001225316">
    <property type="component" value="Unassembled WGS sequence"/>
</dbReference>
<gene>
    <name evidence="2" type="ORF">QEH52_17350</name>
</gene>
<proteinExistence type="predicted"/>
<sequence>MNIAKCVRDLSTLTELKRIAGPYVIDYRALNEEEIKSALIKTAPQYYYESNVAAALNKIKLHANRNIRIIGPHILQNIVLQRDEYISPKRSTDEDIIKWEQAIVDRSNEDILKKTNERTRDLEFMKFVLEAAWDHNDDLSIDEKNLIEKIRERILVTPTELRIIEAQLGKFPKEENEIHTRQEIEEVRRELQASGLLFAIRDNDGTDFDVIPSEIAVTISKVLGIEMRDYGYSELLKYKAVRSKTYIKSALDKVGIKTEKNPTLEELSSIALEQLSPRVLLGGTSPRDGLPLGIMNKWCSELGLNVSGTKTELIERVIGFYNDLHEKSDEVTDEREVLLKYFEDFANRNIKGLRSQQLIDKDIEIERKFEEVTNYIFEKMLGHKPLKLVGTNHADGALSHKDRIIYWDNKSKESPVNLKDHIRQFDGYIQQSEKEVSGFLVIGPDFTPESSLIAMQYQVENGTMISMITATELKTLAESWAAKKDAGAFPLGYLLQSGRFNPALVAAII</sequence>
<keyword evidence="3" id="KW-1185">Reference proteome</keyword>
<feature type="domain" description="SAP" evidence="1">
    <location>
        <begin position="298"/>
        <end position="321"/>
    </location>
</feature>
<dbReference type="Pfam" id="PF02037">
    <property type="entry name" value="SAP"/>
    <property type="match status" value="1"/>
</dbReference>
<protein>
    <recommendedName>
        <fullName evidence="1">SAP domain-containing protein</fullName>
    </recommendedName>
</protein>
<evidence type="ECO:0000313" key="3">
    <source>
        <dbReference type="Proteomes" id="UP001225316"/>
    </source>
</evidence>
<dbReference type="EMBL" id="JARXHW010000061">
    <property type="protein sequence ID" value="MDQ8209297.1"/>
    <property type="molecule type" value="Genomic_DNA"/>
</dbReference>
<evidence type="ECO:0000259" key="1">
    <source>
        <dbReference type="Pfam" id="PF02037"/>
    </source>
</evidence>
<accession>A0ABU1B066</accession>
<evidence type="ECO:0000313" key="2">
    <source>
        <dbReference type="EMBL" id="MDQ8209297.1"/>
    </source>
</evidence>
<reference evidence="2 3" key="1">
    <citation type="submission" date="2023-04" db="EMBL/GenBank/DDBJ databases">
        <title>A novel bacteria isolated from coastal sediment.</title>
        <authorList>
            <person name="Liu X.-J."/>
            <person name="Du Z.-J."/>
        </authorList>
    </citation>
    <scope>NUCLEOTIDE SEQUENCE [LARGE SCALE GENOMIC DNA]</scope>
    <source>
        <strain evidence="2 3">SDUM461003</strain>
    </source>
</reference>
<name>A0ABU1B066_9BACT</name>